<evidence type="ECO:0000313" key="2">
    <source>
        <dbReference type="Proteomes" id="UP000298325"/>
    </source>
</evidence>
<evidence type="ECO:0000313" key="1">
    <source>
        <dbReference type="EMBL" id="TGN38853.1"/>
    </source>
</evidence>
<reference evidence="1 2" key="1">
    <citation type="submission" date="2019-04" db="EMBL/GenBank/DDBJ databases">
        <authorList>
            <person name="Park S."/>
            <person name="Yoon J.-H."/>
        </authorList>
    </citation>
    <scope>NUCLEOTIDE SEQUENCE [LARGE SCALE GENOMIC DNA]</scope>
    <source>
        <strain evidence="1 2">HJM-18</strain>
    </source>
</reference>
<accession>A0A4Z1BZD7</accession>
<protein>
    <submittedName>
        <fullName evidence="1">Uncharacterized protein</fullName>
    </submittedName>
</protein>
<gene>
    <name evidence="1" type="ORF">E5Q11_14065</name>
</gene>
<dbReference type="Proteomes" id="UP000298325">
    <property type="component" value="Unassembled WGS sequence"/>
</dbReference>
<keyword evidence="2" id="KW-1185">Reference proteome</keyword>
<proteinExistence type="predicted"/>
<organism evidence="1 2">
    <name type="scientific">Marinobacter confluentis</name>
    <dbReference type="NCBI Taxonomy" id="1697557"/>
    <lineage>
        <taxon>Bacteria</taxon>
        <taxon>Pseudomonadati</taxon>
        <taxon>Pseudomonadota</taxon>
        <taxon>Gammaproteobacteria</taxon>
        <taxon>Pseudomonadales</taxon>
        <taxon>Marinobacteraceae</taxon>
        <taxon>Marinobacter</taxon>
    </lineage>
</organism>
<dbReference type="EMBL" id="SRPF01000004">
    <property type="protein sequence ID" value="TGN38853.1"/>
    <property type="molecule type" value="Genomic_DNA"/>
</dbReference>
<dbReference type="AlphaFoldDB" id="A0A4Z1BZD7"/>
<sequence length="59" mass="6749">MRIHYDSVLNAGFENWGFESTLEQLSVSDRETIQFIGLKGAGYSAKFYFEEIPEKVIGE</sequence>
<dbReference type="RefSeq" id="WP_135804078.1">
    <property type="nucleotide sequence ID" value="NZ_SRPF01000004.1"/>
</dbReference>
<comment type="caution">
    <text evidence="1">The sequence shown here is derived from an EMBL/GenBank/DDBJ whole genome shotgun (WGS) entry which is preliminary data.</text>
</comment>
<name>A0A4Z1BZD7_9GAMM</name>